<dbReference type="InterPro" id="IPR026960">
    <property type="entry name" value="RVT-Znf"/>
</dbReference>
<evidence type="ECO:0000313" key="3">
    <source>
        <dbReference type="EnsemblPlants" id="QL03p043434:mrna"/>
    </source>
</evidence>
<name>A0A7N2L7U7_QUELO</name>
<evidence type="ECO:0000313" key="4">
    <source>
        <dbReference type="Proteomes" id="UP000594261"/>
    </source>
</evidence>
<dbReference type="GO" id="GO:0016197">
    <property type="term" value="P:endosomal transport"/>
    <property type="evidence" value="ECO:0007669"/>
    <property type="project" value="InterPro"/>
</dbReference>
<dbReference type="Proteomes" id="UP000594261">
    <property type="component" value="Chromosome 3"/>
</dbReference>
<dbReference type="PANTHER" id="PTHR34033">
    <property type="entry name" value="AP-5 COMPLEX SUBUNIT BETA-1"/>
    <property type="match status" value="1"/>
</dbReference>
<dbReference type="Pfam" id="PF21588">
    <property type="entry name" value="AP5B1_middle"/>
    <property type="match status" value="1"/>
</dbReference>
<dbReference type="Gramene" id="QL03p043434:mrna">
    <property type="protein sequence ID" value="QL03p043434:mrna"/>
    <property type="gene ID" value="QL03p043434"/>
</dbReference>
<protein>
    <recommendedName>
        <fullName evidence="5">Reverse transcriptase zinc-binding domain-containing protein</fullName>
    </recommendedName>
</protein>
<dbReference type="EMBL" id="LRBV02000003">
    <property type="status" value="NOT_ANNOTATED_CDS"/>
    <property type="molecule type" value="Genomic_DNA"/>
</dbReference>
<dbReference type="InterPro" id="IPR016024">
    <property type="entry name" value="ARM-type_fold"/>
</dbReference>
<dbReference type="InterPro" id="IPR048979">
    <property type="entry name" value="AP5B1_middle"/>
</dbReference>
<dbReference type="InterPro" id="IPR038741">
    <property type="entry name" value="AP5B1"/>
</dbReference>
<reference evidence="3 4" key="1">
    <citation type="journal article" date="2016" name="G3 (Bethesda)">
        <title>First Draft Assembly and Annotation of the Genome of a California Endemic Oak Quercus lobata Nee (Fagaceae).</title>
        <authorList>
            <person name="Sork V.L."/>
            <person name="Fitz-Gibbon S.T."/>
            <person name="Puiu D."/>
            <person name="Crepeau M."/>
            <person name="Gugger P.F."/>
            <person name="Sherman R."/>
            <person name="Stevens K."/>
            <person name="Langley C.H."/>
            <person name="Pellegrini M."/>
            <person name="Salzberg S.L."/>
        </authorList>
    </citation>
    <scope>NUCLEOTIDE SEQUENCE [LARGE SCALE GENOMIC DNA]</scope>
    <source>
        <strain evidence="3 4">cv. SW786</strain>
    </source>
</reference>
<proteinExistence type="predicted"/>
<dbReference type="EnsemblPlants" id="QL03p043434:mrna">
    <property type="protein sequence ID" value="QL03p043434:mrna"/>
    <property type="gene ID" value="QL03p043434"/>
</dbReference>
<dbReference type="Pfam" id="PF13966">
    <property type="entry name" value="zf-RVT"/>
    <property type="match status" value="1"/>
</dbReference>
<evidence type="ECO:0008006" key="5">
    <source>
        <dbReference type="Google" id="ProtNLM"/>
    </source>
</evidence>
<evidence type="ECO:0000259" key="2">
    <source>
        <dbReference type="Pfam" id="PF21588"/>
    </source>
</evidence>
<dbReference type="OMA" id="NERTHVT"/>
<organism evidence="3 4">
    <name type="scientific">Quercus lobata</name>
    <name type="common">Valley oak</name>
    <dbReference type="NCBI Taxonomy" id="97700"/>
    <lineage>
        <taxon>Eukaryota</taxon>
        <taxon>Viridiplantae</taxon>
        <taxon>Streptophyta</taxon>
        <taxon>Embryophyta</taxon>
        <taxon>Tracheophyta</taxon>
        <taxon>Spermatophyta</taxon>
        <taxon>Magnoliopsida</taxon>
        <taxon>eudicotyledons</taxon>
        <taxon>Gunneridae</taxon>
        <taxon>Pentapetalae</taxon>
        <taxon>rosids</taxon>
        <taxon>fabids</taxon>
        <taxon>Fagales</taxon>
        <taxon>Fagaceae</taxon>
        <taxon>Quercus</taxon>
    </lineage>
</organism>
<dbReference type="GO" id="GO:0030119">
    <property type="term" value="C:AP-type membrane coat adaptor complex"/>
    <property type="evidence" value="ECO:0007669"/>
    <property type="project" value="TreeGrafter"/>
</dbReference>
<accession>A0A7N2L7U7</accession>
<dbReference type="AlphaFoldDB" id="A0A7N2L7U7"/>
<reference evidence="3" key="2">
    <citation type="submission" date="2021-01" db="UniProtKB">
        <authorList>
            <consortium name="EnsemblPlants"/>
        </authorList>
    </citation>
    <scope>IDENTIFICATION</scope>
</reference>
<dbReference type="PANTHER" id="PTHR34033:SF1">
    <property type="entry name" value="AP-5 COMPLEX SUBUNIT BETA-1"/>
    <property type="match status" value="1"/>
</dbReference>
<sequence length="636" mass="72383">MSQKPLYPQDWESLIEDFQHGGSRRRKWSSTPSLLDLALYSILKRDFPLKIQLIIFLEEFSDNFPDFDQHFLERLIDTLKIIVQSPTDNLHITLSLKDQMLVSTTSIFISTIHQFNIVIIESLVEFLLILINRPNHGPDRQTRGVACECLRELERSHPCLLSEIAGHLWSLCQNERTHVTQSYMLLFTWVIHNIVVHNVNVSILNTSVPLVPFNVPQSLLLSSDGCSSNSNSNGTSNYNYKELRRAMAFLLESPQVLTACGMVEFMAMIIPIAVALELQASMLKVQFFGMVYSYDPMLCHVVLKLYLSFFDAFDGQEGEIARRLMLISKEAQSFLVFRLLALHWFLGLNQLVLSSKGDKKKKPIMAFDLMGLSFYPNVFDPLALKALKLDLLALCMESLKSKSDSEMGDSVEKIFADGIVSVSAYKWLPPRSTETKVAFRAFHKFLIGGSSHFDTDPSTTTAIMESTIFHSLQLLDSSGFSVGSTTSTSMMVSHLLFADDTLIFCDADPNQLVTLREILTRFEEVSRLRINLGKSELVLVCEDWEEDSFDWFMDIVYSSKVRGVGLDKVCSKLARRGGFEVRSFYLSFYPPTLSFPWRLVWQSKVPPRVAFFSWIASLGKILTTDILRKRRIIVLD</sequence>
<dbReference type="InParanoid" id="A0A7N2L7U7"/>
<feature type="domain" description="AP5B1 middle" evidence="2">
    <location>
        <begin position="240"/>
        <end position="445"/>
    </location>
</feature>
<keyword evidence="4" id="KW-1185">Reference proteome</keyword>
<evidence type="ECO:0000259" key="1">
    <source>
        <dbReference type="Pfam" id="PF13966"/>
    </source>
</evidence>
<feature type="domain" description="Reverse transcriptase zinc-binding" evidence="1">
    <location>
        <begin position="579"/>
        <end position="633"/>
    </location>
</feature>
<dbReference type="SUPFAM" id="SSF48371">
    <property type="entry name" value="ARM repeat"/>
    <property type="match status" value="1"/>
</dbReference>